<feature type="region of interest" description="Disordered" evidence="1">
    <location>
        <begin position="43"/>
        <end position="82"/>
    </location>
</feature>
<proteinExistence type="predicted"/>
<evidence type="ECO:0000313" key="2">
    <source>
        <dbReference type="EMBL" id="CAH8385306.1"/>
    </source>
</evidence>
<evidence type="ECO:0000313" key="3">
    <source>
        <dbReference type="Proteomes" id="UP001642260"/>
    </source>
</evidence>
<keyword evidence="3" id="KW-1185">Reference proteome</keyword>
<sequence>MSVESETTPHELTILPLGKLPRRNPTRNKWDNLQDTELTFLTDPTKPRTQFPRFPSGDGWEARRRRSDRRALQRFRAVDGSR</sequence>
<dbReference type="AlphaFoldDB" id="A0ABC8LNJ1"/>
<dbReference type="EMBL" id="CAKOAT010662931">
    <property type="protein sequence ID" value="CAH8385306.1"/>
    <property type="molecule type" value="Genomic_DNA"/>
</dbReference>
<name>A0ABC8LNJ1_ERUVS</name>
<evidence type="ECO:0000256" key="1">
    <source>
        <dbReference type="SAM" id="MobiDB-lite"/>
    </source>
</evidence>
<gene>
    <name evidence="2" type="ORF">ERUC_LOCUS37789</name>
</gene>
<protein>
    <submittedName>
        <fullName evidence="2">Uncharacterized protein</fullName>
    </submittedName>
</protein>
<organism evidence="2 3">
    <name type="scientific">Eruca vesicaria subsp. sativa</name>
    <name type="common">Garden rocket</name>
    <name type="synonym">Eruca sativa</name>
    <dbReference type="NCBI Taxonomy" id="29727"/>
    <lineage>
        <taxon>Eukaryota</taxon>
        <taxon>Viridiplantae</taxon>
        <taxon>Streptophyta</taxon>
        <taxon>Embryophyta</taxon>
        <taxon>Tracheophyta</taxon>
        <taxon>Spermatophyta</taxon>
        <taxon>Magnoliopsida</taxon>
        <taxon>eudicotyledons</taxon>
        <taxon>Gunneridae</taxon>
        <taxon>Pentapetalae</taxon>
        <taxon>rosids</taxon>
        <taxon>malvids</taxon>
        <taxon>Brassicales</taxon>
        <taxon>Brassicaceae</taxon>
        <taxon>Brassiceae</taxon>
        <taxon>Eruca</taxon>
    </lineage>
</organism>
<comment type="caution">
    <text evidence="2">The sequence shown here is derived from an EMBL/GenBank/DDBJ whole genome shotgun (WGS) entry which is preliminary data.</text>
</comment>
<accession>A0ABC8LNJ1</accession>
<dbReference type="Proteomes" id="UP001642260">
    <property type="component" value="Unassembled WGS sequence"/>
</dbReference>
<reference evidence="2 3" key="1">
    <citation type="submission" date="2022-03" db="EMBL/GenBank/DDBJ databases">
        <authorList>
            <person name="Macdonald S."/>
            <person name="Ahmed S."/>
            <person name="Newling K."/>
        </authorList>
    </citation>
    <scope>NUCLEOTIDE SEQUENCE [LARGE SCALE GENOMIC DNA]</scope>
</reference>